<sequence length="74" mass="8465">MWTHCIIRVLHTDQPLPQLSHSAGWPLPVNGSYSTAWRKTRMASCSAKLSVVYLMGAYLSDWKTTTTRRNRPEC</sequence>
<evidence type="ECO:0000313" key="1">
    <source>
        <dbReference type="EMBL" id="ONL95193.1"/>
    </source>
</evidence>
<proteinExistence type="predicted"/>
<dbReference type="AlphaFoldDB" id="A0A1D6JTL5"/>
<protein>
    <submittedName>
        <fullName evidence="1">Caleosin</fullName>
    </submittedName>
</protein>
<name>A0A1D6JTL5_MAIZE</name>
<organism evidence="1">
    <name type="scientific">Zea mays</name>
    <name type="common">Maize</name>
    <dbReference type="NCBI Taxonomy" id="4577"/>
    <lineage>
        <taxon>Eukaryota</taxon>
        <taxon>Viridiplantae</taxon>
        <taxon>Streptophyta</taxon>
        <taxon>Embryophyta</taxon>
        <taxon>Tracheophyta</taxon>
        <taxon>Spermatophyta</taxon>
        <taxon>Magnoliopsida</taxon>
        <taxon>Liliopsida</taxon>
        <taxon>Poales</taxon>
        <taxon>Poaceae</taxon>
        <taxon>PACMAD clade</taxon>
        <taxon>Panicoideae</taxon>
        <taxon>Andropogonodae</taxon>
        <taxon>Andropogoneae</taxon>
        <taxon>Tripsacinae</taxon>
        <taxon>Zea</taxon>
    </lineage>
</organism>
<dbReference type="EMBL" id="CM007647">
    <property type="protein sequence ID" value="ONL95193.1"/>
    <property type="molecule type" value="Genomic_DNA"/>
</dbReference>
<accession>A0A1D6JTL5</accession>
<reference evidence="1" key="1">
    <citation type="submission" date="2015-12" db="EMBL/GenBank/DDBJ databases">
        <title>Update maize B73 reference genome by single molecule sequencing technologies.</title>
        <authorList>
            <consortium name="Maize Genome Sequencing Project"/>
            <person name="Ware D."/>
        </authorList>
    </citation>
    <scope>NUCLEOTIDE SEQUENCE [LARGE SCALE GENOMIC DNA]</scope>
    <source>
        <tissue evidence="1">Seedling</tissue>
    </source>
</reference>
<gene>
    <name evidence="1" type="ORF">ZEAMMB73_Zm00001d028252</name>
</gene>